<dbReference type="AlphaFoldDB" id="A0A151JZP2"/>
<sequence>NLETEILVCQICKKRGHSDDKCRLRDPRSARPVNALQSNVIFCQLCSKPGHNAKMYRNNNNVPFLSPKAIIASPRSESLFYVRVENPEIKIGYIPKIKLAHGIYLGDTIVESVSGKTYLNIISTLDEEVKVQVPTLRLKPLDELFDNHKLTIETQDDRTKITDIQVDFSGLNHQEQEGFRTFLVNSTPLGCEEGSNQSSLRNATQFNFEESKGKDFLILPEEIKFSRVGTSMSNNNQTSRVINEELAKITKLYDQDVRSSYSYEKESKPSSKIPASTQV</sequence>
<dbReference type="Gene3D" id="4.10.60.10">
    <property type="entry name" value="Zinc finger, CCHC-type"/>
    <property type="match status" value="1"/>
</dbReference>
<reference evidence="1 2" key="1">
    <citation type="submission" date="2016-03" db="EMBL/GenBank/DDBJ databases">
        <title>Trachymyrmex septentrionalis WGS genome.</title>
        <authorList>
            <person name="Nygaard S."/>
            <person name="Hu H."/>
            <person name="Boomsma J."/>
            <person name="Zhang G."/>
        </authorList>
    </citation>
    <scope>NUCLEOTIDE SEQUENCE [LARGE SCALE GENOMIC DNA]</scope>
    <source>
        <strain evidence="1">Tsep2-gDNA-1</strain>
        <tissue evidence="1">Whole body</tissue>
    </source>
</reference>
<feature type="non-terminal residue" evidence="1">
    <location>
        <position position="1"/>
    </location>
</feature>
<organism evidence="1 2">
    <name type="scientific">Trachymyrmex septentrionalis</name>
    <dbReference type="NCBI Taxonomy" id="34720"/>
    <lineage>
        <taxon>Eukaryota</taxon>
        <taxon>Metazoa</taxon>
        <taxon>Ecdysozoa</taxon>
        <taxon>Arthropoda</taxon>
        <taxon>Hexapoda</taxon>
        <taxon>Insecta</taxon>
        <taxon>Pterygota</taxon>
        <taxon>Neoptera</taxon>
        <taxon>Endopterygota</taxon>
        <taxon>Hymenoptera</taxon>
        <taxon>Apocrita</taxon>
        <taxon>Aculeata</taxon>
        <taxon>Formicoidea</taxon>
        <taxon>Formicidae</taxon>
        <taxon>Myrmicinae</taxon>
        <taxon>Trachymyrmex</taxon>
    </lineage>
</organism>
<proteinExistence type="predicted"/>
<dbReference type="Proteomes" id="UP000078541">
    <property type="component" value="Unassembled WGS sequence"/>
</dbReference>
<evidence type="ECO:0000313" key="2">
    <source>
        <dbReference type="Proteomes" id="UP000078541"/>
    </source>
</evidence>
<gene>
    <name evidence="1" type="ORF">ALC56_03651</name>
</gene>
<protein>
    <submittedName>
        <fullName evidence="1">Uncharacterized protein</fullName>
    </submittedName>
</protein>
<keyword evidence="2" id="KW-1185">Reference proteome</keyword>
<name>A0A151JZP2_9HYME</name>
<dbReference type="STRING" id="34720.A0A151JZP2"/>
<accession>A0A151JZP2</accession>
<dbReference type="EMBL" id="KQ981408">
    <property type="protein sequence ID" value="KYN41929.1"/>
    <property type="molecule type" value="Genomic_DNA"/>
</dbReference>
<evidence type="ECO:0000313" key="1">
    <source>
        <dbReference type="EMBL" id="KYN41929.1"/>
    </source>
</evidence>